<dbReference type="SMART" id="SM00014">
    <property type="entry name" value="acidPPc"/>
    <property type="match status" value="1"/>
</dbReference>
<organism evidence="4 5">
    <name type="scientific">Deinococcus gobiensis (strain DSM 21396 / JCM 16679 / CGMCC 1.7299 / I-0)</name>
    <dbReference type="NCBI Taxonomy" id="745776"/>
    <lineage>
        <taxon>Bacteria</taxon>
        <taxon>Thermotogati</taxon>
        <taxon>Deinococcota</taxon>
        <taxon>Deinococci</taxon>
        <taxon>Deinococcales</taxon>
        <taxon>Deinococcaceae</taxon>
        <taxon>Deinococcus</taxon>
    </lineage>
</organism>
<feature type="signal peptide" evidence="2">
    <location>
        <begin position="1"/>
        <end position="30"/>
    </location>
</feature>
<dbReference type="PRINTS" id="PR00483">
    <property type="entry name" value="BACPHPHTASE"/>
</dbReference>
<dbReference type="PATRIC" id="fig|745776.4.peg.3083"/>
<gene>
    <name evidence="4" type="ordered locus">DGo_PA0046</name>
</gene>
<evidence type="ECO:0000313" key="5">
    <source>
        <dbReference type="Proteomes" id="UP000007575"/>
    </source>
</evidence>
<dbReference type="PROSITE" id="PS51257">
    <property type="entry name" value="PROKAR_LIPOPROTEIN"/>
    <property type="match status" value="1"/>
</dbReference>
<reference evidence="4 5" key="1">
    <citation type="journal article" date="2012" name="PLoS ONE">
        <title>Genome sequence and transcriptome analysis of the radioresistant bacterium Deinococcus gobiensis: insights into the extreme environmental adaptations.</title>
        <authorList>
            <person name="Yuan M."/>
            <person name="Chen M."/>
            <person name="Zhang W."/>
            <person name="Lu W."/>
            <person name="Wang J."/>
            <person name="Yang M."/>
            <person name="Zhao P."/>
            <person name="Tang R."/>
            <person name="Li X."/>
            <person name="Hao Y."/>
            <person name="Zhou Z."/>
            <person name="Zhan Y."/>
            <person name="Yu H."/>
            <person name="Teng C."/>
            <person name="Yan Y."/>
            <person name="Ping S."/>
            <person name="Wang Y."/>
            <person name="Lin M."/>
        </authorList>
    </citation>
    <scope>NUCLEOTIDE SEQUENCE [LARGE SCALE GENOMIC DNA]</scope>
    <source>
        <strain evidence="5">DSM 21396 / JCM 16679 / CGMCC 1.7299 / I-0</strain>
        <plasmid evidence="4">P1</plasmid>
    </source>
</reference>
<dbReference type="Proteomes" id="UP000007575">
    <property type="component" value="Plasmid P1"/>
</dbReference>
<accession>H8H0R3</accession>
<dbReference type="KEGG" id="dgo:DGo_PA0046"/>
<dbReference type="AlphaFoldDB" id="H8H0R3"/>
<dbReference type="GO" id="GO:0003993">
    <property type="term" value="F:acid phosphatase activity"/>
    <property type="evidence" value="ECO:0007669"/>
    <property type="project" value="InterPro"/>
</dbReference>
<evidence type="ECO:0000259" key="3">
    <source>
        <dbReference type="SMART" id="SM00014"/>
    </source>
</evidence>
<proteinExistence type="predicted"/>
<feature type="chain" id="PRO_5003613944" evidence="2">
    <location>
        <begin position="31"/>
        <end position="611"/>
    </location>
</feature>
<feature type="domain" description="Phosphatidic acid phosphatase type 2/haloperoxidase" evidence="3">
    <location>
        <begin position="188"/>
        <end position="305"/>
    </location>
</feature>
<evidence type="ECO:0000256" key="1">
    <source>
        <dbReference type="ARBA" id="ARBA00022729"/>
    </source>
</evidence>
<dbReference type="InterPro" id="IPR013425">
    <property type="entry name" value="Autotrns_rpt"/>
</dbReference>
<evidence type="ECO:0000256" key="2">
    <source>
        <dbReference type="SAM" id="SignalP"/>
    </source>
</evidence>
<dbReference type="GO" id="GO:0030288">
    <property type="term" value="C:outer membrane-bounded periplasmic space"/>
    <property type="evidence" value="ECO:0007669"/>
    <property type="project" value="InterPro"/>
</dbReference>
<dbReference type="Pfam" id="PF01569">
    <property type="entry name" value="PAP2"/>
    <property type="match status" value="1"/>
</dbReference>
<keyword evidence="1 2" id="KW-0732">Signal</keyword>
<geneLocation type="plasmid" evidence="4 5">
    <name>P1</name>
</geneLocation>
<keyword evidence="4" id="KW-0614">Plasmid</keyword>
<dbReference type="OrthoDB" id="9805301at2"/>
<dbReference type="InterPro" id="IPR000326">
    <property type="entry name" value="PAP2/HPO"/>
</dbReference>
<keyword evidence="5" id="KW-1185">Reference proteome</keyword>
<dbReference type="Pfam" id="PF12951">
    <property type="entry name" value="PATR"/>
    <property type="match status" value="1"/>
</dbReference>
<dbReference type="HOGENOM" id="CLU_016419_1_0_0"/>
<dbReference type="InterPro" id="IPR036938">
    <property type="entry name" value="PAP2/HPO_sf"/>
</dbReference>
<dbReference type="EMBL" id="CP002192">
    <property type="protein sequence ID" value="AFD26932.1"/>
    <property type="molecule type" value="Genomic_DNA"/>
</dbReference>
<sequence>MSFLRPLSAGSLLLGTLLLSACTSSMSVTAPTATAPASRGAAETVPVPGVAAYVDNYAALQKEGTAGVALLSGFAQLWKPGATWDTGTVLNSAVLDASLNYSVKVTQERTEAQEIAAYYDDRQNQTYSVQSGLGPLTDAYRSGARAATSIKPYASYGSFAAFRAATSAAKEDDTNTSNAGGDVTSADLGDTVKLVGTVRSLSTSPAKAFYLYPRPWRQSTSVIVAPSLLLARSSTPATDGGFPSGHTNGAYLAALALAYAVPERFQELLTRASDLGQDRILAGMHSTVDVMGARLMATAHAAAILNDPANAAIKANGYAQAQKYLQARTGSTADTFFAAAHSAPLSSDPYADPATNRATYLARMTYGLPRVGASGQTAAVPKGAEVLLETRLPYLDAAQRRAVLKTTALDSGYPILDDAEGWGRLNLVAAADGYGALSGDVRVTMDAGKGGFNALDRWRNDISGTGQLVKLGSGQLRLSGANTYSGGTWVQAGTLAGDSAGAFGRGDVYVGGGTLLSDVTGEASIAGNYGQVSGAVLDLRLEGAQDSLKIGGDAVVGGTLSVTFAQKPAAGTLVTVIRARSVQGRFDRVTVNGANAEVTYVTGGVQVRVGQ</sequence>
<dbReference type="InterPro" id="IPR001011">
    <property type="entry name" value="Acid_Pase_classA_bac"/>
</dbReference>
<dbReference type="NCBIfam" id="TIGR02601">
    <property type="entry name" value="autotrns_rpt"/>
    <property type="match status" value="1"/>
</dbReference>
<dbReference type="RefSeq" id="WP_014695450.1">
    <property type="nucleotide sequence ID" value="NC_017805.1"/>
</dbReference>
<name>H8H0R3_DEIGI</name>
<protein>
    <submittedName>
        <fullName evidence="4">Putative phosphatase protein</fullName>
    </submittedName>
</protein>
<dbReference type="Gene3D" id="1.20.144.10">
    <property type="entry name" value="Phosphatidic acid phosphatase type 2/haloperoxidase"/>
    <property type="match status" value="1"/>
</dbReference>
<dbReference type="SUPFAM" id="SSF48317">
    <property type="entry name" value="Acid phosphatase/Vanadium-dependent haloperoxidase"/>
    <property type="match status" value="1"/>
</dbReference>
<evidence type="ECO:0000313" key="4">
    <source>
        <dbReference type="EMBL" id="AFD26932.1"/>
    </source>
</evidence>